<comment type="caution">
    <text evidence="2">The sequence shown here is derived from an EMBL/GenBank/DDBJ whole genome shotgun (WGS) entry which is preliminary data.</text>
</comment>
<name>A0A833ZLJ4_9CHIR</name>
<dbReference type="Proteomes" id="UP000664940">
    <property type="component" value="Unassembled WGS sequence"/>
</dbReference>
<organism evidence="2 3">
    <name type="scientific">Phyllostomus discolor</name>
    <name type="common">pale spear-nosed bat</name>
    <dbReference type="NCBI Taxonomy" id="89673"/>
    <lineage>
        <taxon>Eukaryota</taxon>
        <taxon>Metazoa</taxon>
        <taxon>Chordata</taxon>
        <taxon>Craniata</taxon>
        <taxon>Vertebrata</taxon>
        <taxon>Euteleostomi</taxon>
        <taxon>Mammalia</taxon>
        <taxon>Eutheria</taxon>
        <taxon>Laurasiatheria</taxon>
        <taxon>Chiroptera</taxon>
        <taxon>Yangochiroptera</taxon>
        <taxon>Phyllostomidae</taxon>
        <taxon>Phyllostominae</taxon>
        <taxon>Phyllostomus</taxon>
    </lineage>
</organism>
<evidence type="ECO:0000313" key="3">
    <source>
        <dbReference type="Proteomes" id="UP000664940"/>
    </source>
</evidence>
<proteinExistence type="predicted"/>
<accession>A0A833ZLJ4</accession>
<feature type="compositionally biased region" description="Pro residues" evidence="1">
    <location>
        <begin position="113"/>
        <end position="124"/>
    </location>
</feature>
<feature type="region of interest" description="Disordered" evidence="1">
    <location>
        <begin position="101"/>
        <end position="134"/>
    </location>
</feature>
<gene>
    <name evidence="2" type="ORF">HJG60_011879</name>
</gene>
<protein>
    <submittedName>
        <fullName evidence="2">Uncharacterized protein</fullName>
    </submittedName>
</protein>
<evidence type="ECO:0000313" key="2">
    <source>
        <dbReference type="EMBL" id="KAF6094784.1"/>
    </source>
</evidence>
<reference evidence="2 3" key="1">
    <citation type="journal article" date="2020" name="Nature">
        <title>Six reference-quality genomes reveal evolution of bat adaptations.</title>
        <authorList>
            <person name="Jebb D."/>
            <person name="Huang Z."/>
            <person name="Pippel M."/>
            <person name="Hughes G.M."/>
            <person name="Lavrichenko K."/>
            <person name="Devanna P."/>
            <person name="Winkler S."/>
            <person name="Jermiin L.S."/>
            <person name="Skirmuntt E.C."/>
            <person name="Katzourakis A."/>
            <person name="Burkitt-Gray L."/>
            <person name="Ray D.A."/>
            <person name="Sullivan K.A.M."/>
            <person name="Roscito J.G."/>
            <person name="Kirilenko B.M."/>
            <person name="Davalos L.M."/>
            <person name="Corthals A.P."/>
            <person name="Power M.L."/>
            <person name="Jones G."/>
            <person name="Ransome R.D."/>
            <person name="Dechmann D.K.N."/>
            <person name="Locatelli A.G."/>
            <person name="Puechmaille S.J."/>
            <person name="Fedrigo O."/>
            <person name="Jarvis E.D."/>
            <person name="Hiller M."/>
            <person name="Vernes S.C."/>
            <person name="Myers E.W."/>
            <person name="Teeling E.C."/>
        </authorList>
    </citation>
    <scope>NUCLEOTIDE SEQUENCE [LARGE SCALE GENOMIC DNA]</scope>
    <source>
        <strain evidence="2">Bat1K_MPI-CBG_1</strain>
    </source>
</reference>
<dbReference type="EMBL" id="JABVXQ010000008">
    <property type="protein sequence ID" value="KAF6094784.1"/>
    <property type="molecule type" value="Genomic_DNA"/>
</dbReference>
<sequence length="134" mass="14387">MIRVFDGSHPSGCVGPWFLKDSRLPEGTVGPSEGTNRMVGAGGPQGVFFPQTSVRSWLALLCPASACSAAERCARSRHPHPRIRAVSTECPSLSTLPEHQSFLCHRSPAKGQPAPPHSLQPRPGPTRQSLEFVP</sequence>
<evidence type="ECO:0000256" key="1">
    <source>
        <dbReference type="SAM" id="MobiDB-lite"/>
    </source>
</evidence>
<dbReference type="AlphaFoldDB" id="A0A833ZLJ4"/>